<dbReference type="EMBL" id="RYYV01000003">
    <property type="protein sequence ID" value="RUL78390.1"/>
    <property type="molecule type" value="Genomic_DNA"/>
</dbReference>
<proteinExistence type="predicted"/>
<dbReference type="AlphaFoldDB" id="A0A3S0S275"/>
<evidence type="ECO:0000313" key="3">
    <source>
        <dbReference type="Proteomes" id="UP000274358"/>
    </source>
</evidence>
<sequence length="72" mass="8265">MTKYVSNINDARRKKRDKAALTSKEIKERARQRLQKYRGISKDEPANLASGDMDKMLCEEDGDDDDTEKVMG</sequence>
<reference evidence="2 3" key="1">
    <citation type="submission" date="2018-12" db="EMBL/GenBank/DDBJ databases">
        <title>Dyella dinghuensis sp. nov. DHOA06 and Dyella choica sp. nov. 4M-K27, isolated from forest soil.</title>
        <authorList>
            <person name="Qiu L.-H."/>
            <person name="Gao Z.-H."/>
        </authorList>
    </citation>
    <scope>NUCLEOTIDE SEQUENCE [LARGE SCALE GENOMIC DNA]</scope>
    <source>
        <strain evidence="2 3">4M-K27</strain>
    </source>
</reference>
<accession>A0A3S0S275</accession>
<protein>
    <submittedName>
        <fullName evidence="2">Uncharacterized protein</fullName>
    </submittedName>
</protein>
<feature type="region of interest" description="Disordered" evidence="1">
    <location>
        <begin position="1"/>
        <end position="72"/>
    </location>
</feature>
<dbReference type="RefSeq" id="WP_126683829.1">
    <property type="nucleotide sequence ID" value="NZ_RYYV01000003.1"/>
</dbReference>
<keyword evidence="3" id="KW-1185">Reference proteome</keyword>
<dbReference type="Proteomes" id="UP000274358">
    <property type="component" value="Unassembled WGS sequence"/>
</dbReference>
<organism evidence="2 3">
    <name type="scientific">Dyella choica</name>
    <dbReference type="NCBI Taxonomy" id="1927959"/>
    <lineage>
        <taxon>Bacteria</taxon>
        <taxon>Pseudomonadati</taxon>
        <taxon>Pseudomonadota</taxon>
        <taxon>Gammaproteobacteria</taxon>
        <taxon>Lysobacterales</taxon>
        <taxon>Rhodanobacteraceae</taxon>
        <taxon>Dyella</taxon>
    </lineage>
</organism>
<evidence type="ECO:0000313" key="2">
    <source>
        <dbReference type="EMBL" id="RUL78390.1"/>
    </source>
</evidence>
<name>A0A3S0S275_9GAMM</name>
<comment type="caution">
    <text evidence="2">The sequence shown here is derived from an EMBL/GenBank/DDBJ whole genome shotgun (WGS) entry which is preliminary data.</text>
</comment>
<evidence type="ECO:0000256" key="1">
    <source>
        <dbReference type="SAM" id="MobiDB-lite"/>
    </source>
</evidence>
<feature type="compositionally biased region" description="Acidic residues" evidence="1">
    <location>
        <begin position="59"/>
        <end position="72"/>
    </location>
</feature>
<gene>
    <name evidence="2" type="ORF">EKH80_06095</name>
</gene>